<dbReference type="EMBL" id="KN817528">
    <property type="protein sequence ID" value="KJA26338.1"/>
    <property type="molecule type" value="Genomic_DNA"/>
</dbReference>
<gene>
    <name evidence="1" type="ORF">HYPSUDRAFT_316237</name>
</gene>
<protein>
    <submittedName>
        <fullName evidence="1">Uncharacterized protein</fullName>
    </submittedName>
</protein>
<organism evidence="1 2">
    <name type="scientific">Hypholoma sublateritium (strain FD-334 SS-4)</name>
    <dbReference type="NCBI Taxonomy" id="945553"/>
    <lineage>
        <taxon>Eukaryota</taxon>
        <taxon>Fungi</taxon>
        <taxon>Dikarya</taxon>
        <taxon>Basidiomycota</taxon>
        <taxon>Agaricomycotina</taxon>
        <taxon>Agaricomycetes</taxon>
        <taxon>Agaricomycetidae</taxon>
        <taxon>Agaricales</taxon>
        <taxon>Agaricineae</taxon>
        <taxon>Strophariaceae</taxon>
        <taxon>Hypholoma</taxon>
    </lineage>
</organism>
<dbReference type="AlphaFoldDB" id="A0A0D2MQR0"/>
<evidence type="ECO:0000313" key="1">
    <source>
        <dbReference type="EMBL" id="KJA26338.1"/>
    </source>
</evidence>
<proteinExistence type="predicted"/>
<keyword evidence="2" id="KW-1185">Reference proteome</keyword>
<name>A0A0D2MQR0_HYPSF</name>
<evidence type="ECO:0000313" key="2">
    <source>
        <dbReference type="Proteomes" id="UP000054270"/>
    </source>
</evidence>
<dbReference type="Proteomes" id="UP000054270">
    <property type="component" value="Unassembled WGS sequence"/>
</dbReference>
<sequence length="156" mass="17965">MWVDAVQGRPNVTLFLPSFQLNTLGSLKSLTFEIHRPLYFRHFWANAIAQLLWRVENTQIDTIKIHMVDVPSSAWDMSGVTRHDPIEETQTWVLLDAALVQPKLATLRSVDIEFFFRREDEISLSNGQQSDLCNLPKMPLLSALLGERLCISNHYK</sequence>
<reference evidence="2" key="1">
    <citation type="submission" date="2014-04" db="EMBL/GenBank/DDBJ databases">
        <title>Evolutionary Origins and Diversification of the Mycorrhizal Mutualists.</title>
        <authorList>
            <consortium name="DOE Joint Genome Institute"/>
            <consortium name="Mycorrhizal Genomics Consortium"/>
            <person name="Kohler A."/>
            <person name="Kuo A."/>
            <person name="Nagy L.G."/>
            <person name="Floudas D."/>
            <person name="Copeland A."/>
            <person name="Barry K.W."/>
            <person name="Cichocki N."/>
            <person name="Veneault-Fourrey C."/>
            <person name="LaButti K."/>
            <person name="Lindquist E.A."/>
            <person name="Lipzen A."/>
            <person name="Lundell T."/>
            <person name="Morin E."/>
            <person name="Murat C."/>
            <person name="Riley R."/>
            <person name="Ohm R."/>
            <person name="Sun H."/>
            <person name="Tunlid A."/>
            <person name="Henrissat B."/>
            <person name="Grigoriev I.V."/>
            <person name="Hibbett D.S."/>
            <person name="Martin F."/>
        </authorList>
    </citation>
    <scope>NUCLEOTIDE SEQUENCE [LARGE SCALE GENOMIC DNA]</scope>
    <source>
        <strain evidence="2">FD-334 SS-4</strain>
    </source>
</reference>
<accession>A0A0D2MQR0</accession>